<organism evidence="1 2">
    <name type="scientific">Microbacterium bandirmense</name>
    <dbReference type="NCBI Taxonomy" id="3122050"/>
    <lineage>
        <taxon>Bacteria</taxon>
        <taxon>Bacillati</taxon>
        <taxon>Actinomycetota</taxon>
        <taxon>Actinomycetes</taxon>
        <taxon>Micrococcales</taxon>
        <taxon>Microbacteriaceae</taxon>
        <taxon>Microbacterium</taxon>
    </lineage>
</organism>
<evidence type="ECO:0000313" key="2">
    <source>
        <dbReference type="Proteomes" id="UP001371224"/>
    </source>
</evidence>
<comment type="caution">
    <text evidence="1">The sequence shown here is derived from an EMBL/GenBank/DDBJ whole genome shotgun (WGS) entry which is preliminary data.</text>
</comment>
<accession>A0ABU8L6P7</accession>
<dbReference type="Proteomes" id="UP001371224">
    <property type="component" value="Unassembled WGS sequence"/>
</dbReference>
<dbReference type="SUPFAM" id="SSF47413">
    <property type="entry name" value="lambda repressor-like DNA-binding domains"/>
    <property type="match status" value="1"/>
</dbReference>
<dbReference type="EMBL" id="JBBDGM010000001">
    <property type="protein sequence ID" value="MEJ1087005.1"/>
    <property type="molecule type" value="Genomic_DNA"/>
</dbReference>
<evidence type="ECO:0000313" key="1">
    <source>
        <dbReference type="EMBL" id="MEJ1087005.1"/>
    </source>
</evidence>
<protein>
    <recommendedName>
        <fullName evidence="3">XRE family transcriptional regulator</fullName>
    </recommendedName>
</protein>
<dbReference type="InterPro" id="IPR010982">
    <property type="entry name" value="Lambda_DNA-bd_dom_sf"/>
</dbReference>
<keyword evidence="2" id="KW-1185">Reference proteome</keyword>
<proteinExistence type="predicted"/>
<reference evidence="1 2" key="1">
    <citation type="submission" date="2024-02" db="EMBL/GenBank/DDBJ databases">
        <authorList>
            <person name="Saticioglu I.B."/>
        </authorList>
    </citation>
    <scope>NUCLEOTIDE SEQUENCE [LARGE SCALE GENOMIC DNA]</scope>
    <source>
        <strain evidence="1 2">Mu-80</strain>
    </source>
</reference>
<sequence>MTTNDAERWGLWLSQQLKQRDWRQADLVRESQGLIKRDRVSKWVNGIERPTYRLTVVVANSLSLPPEEVLEAAGYSTPTDETDDDSDESALYARHLAAQDTATTLPIDELSLRNIPSQALLSELARRLAERESSGQEQSA</sequence>
<name>A0ABU8L6P7_9MICO</name>
<dbReference type="RefSeq" id="WP_337330681.1">
    <property type="nucleotide sequence ID" value="NZ_JBBDGM010000001.1"/>
</dbReference>
<evidence type="ECO:0008006" key="3">
    <source>
        <dbReference type="Google" id="ProtNLM"/>
    </source>
</evidence>
<gene>
    <name evidence="1" type="ORF">WDU99_01595</name>
</gene>